<evidence type="ECO:0000313" key="2">
    <source>
        <dbReference type="EMBL" id="QKF94241.1"/>
    </source>
</evidence>
<feature type="region of interest" description="Disordered" evidence="1">
    <location>
        <begin position="1"/>
        <end position="40"/>
    </location>
</feature>
<feature type="compositionally biased region" description="Low complexity" evidence="1">
    <location>
        <begin position="25"/>
        <end position="40"/>
    </location>
</feature>
<accession>A0A7D3R171</accession>
<feature type="compositionally biased region" description="Acidic residues" evidence="1">
    <location>
        <begin position="11"/>
        <end position="24"/>
    </location>
</feature>
<organism evidence="2 3">
    <name type="scientific">Fadolivirus FV1/VV64</name>
    <dbReference type="NCBI Taxonomy" id="3070911"/>
    <lineage>
        <taxon>Viruses</taxon>
        <taxon>Varidnaviria</taxon>
        <taxon>Bamfordvirae</taxon>
        <taxon>Nucleocytoviricota</taxon>
        <taxon>Megaviricetes</taxon>
        <taxon>Imitervirales</taxon>
        <taxon>Mimiviridae</taxon>
        <taxon>Klosneuvirinae</taxon>
        <taxon>Fadolivirus</taxon>
        <taxon>Fadolivirus algeromassiliense</taxon>
    </lineage>
</organism>
<dbReference type="EMBL" id="MT418680">
    <property type="protein sequence ID" value="QKF94241.1"/>
    <property type="molecule type" value="Genomic_DNA"/>
</dbReference>
<evidence type="ECO:0000256" key="1">
    <source>
        <dbReference type="SAM" id="MobiDB-lite"/>
    </source>
</evidence>
<name>A0A7D3R171_9VIRU</name>
<protein>
    <submittedName>
        <fullName evidence="2">Uncharacterized protein</fullName>
    </submittedName>
</protein>
<proteinExistence type="predicted"/>
<dbReference type="Proteomes" id="UP001162001">
    <property type="component" value="Segment"/>
</dbReference>
<gene>
    <name evidence="2" type="ORF">Fadolivirus_1_783</name>
</gene>
<keyword evidence="3" id="KW-1185">Reference proteome</keyword>
<reference evidence="2 3" key="1">
    <citation type="submission" date="2020-04" db="EMBL/GenBank/DDBJ databases">
        <title>Advantages and limits of metagenomic assembly and binning of a giant virus.</title>
        <authorList>
            <person name="Schulz F."/>
            <person name="Andreani J."/>
            <person name="Francis R."/>
            <person name="Boudjemaa H."/>
            <person name="Bou Khalil J.Y."/>
            <person name="Lee J."/>
            <person name="La Scola B."/>
            <person name="Woyke T."/>
        </authorList>
    </citation>
    <scope>NUCLEOTIDE SEQUENCE [LARGE SCALE GENOMIC DNA]</scope>
    <source>
        <strain evidence="2 3">FV1/VV64</strain>
    </source>
</reference>
<evidence type="ECO:0000313" key="3">
    <source>
        <dbReference type="Proteomes" id="UP001162001"/>
    </source>
</evidence>
<sequence>MADQDPNIDVQSDDDYDDGYDEDMSQSIQNNNNQYTSNDNNNVAISVNGITYDELKQMKLSWNQQHSIAQCIYCQKFYNRGINGNGSMITQEFDPTGEAVCYHCIFWLNYSMEARQLVDGAFGKTILEYILECKESHDQSSCQRNSAEGGCFLCDSLNEVPIEGILGGEVLAVPKTTKVKQSEPEEYSFKISI</sequence>